<dbReference type="InterPro" id="IPR001584">
    <property type="entry name" value="Integrase_cat-core"/>
</dbReference>
<dbReference type="PANTHER" id="PTHR47331">
    <property type="entry name" value="PHD-TYPE DOMAIN-CONTAINING PROTEIN"/>
    <property type="match status" value="1"/>
</dbReference>
<dbReference type="InterPro" id="IPR012337">
    <property type="entry name" value="RNaseH-like_sf"/>
</dbReference>
<dbReference type="GeneID" id="128200315"/>
<dbReference type="InterPro" id="IPR043502">
    <property type="entry name" value="DNA/RNA_pol_sf"/>
</dbReference>
<dbReference type="Proteomes" id="UP001652740">
    <property type="component" value="Unplaced"/>
</dbReference>
<sequence>MATNESLSYDNGDINRISRDYAVMRLEIMEQSDLLGFSEVDFKDLANEFHIAQYKKCASNLNNNNSEPQTSVKLPKISIKPFDSTIDNWISFIQLFDSLVHNRTNISNVEKLHYLLSSVQGKAYELIKNYPVTNENYMNAYETLTKYYNRQRQIATIYYEKMLYCEPIKFKSSSELERIYRTFSENLAILEKYKLPDKNFMLFYLLWSKLDKVTKEAFQLDQNTEDIQDSIPKFEHLQKFIEKHYKALQLPITKTQQSISGIGHSTAQPLGSSFCEIKPINSSSPCNFNLKALVLSSICAHQPSQYINSADWSHINKLSLADSDFDRPGPIDMLLSAGVFASALLPGLRKGKVGQPRALRTVFGWIIMGECNSADSCQNRNADCYFVTNNSQCNISNLSLDNNIKRFWEIENVTSSSKLSKEDQICEQYFVKNSHRNHEGRFIVPLPFIDPNNKPIFSNSREIAMRRFLSLENKLKNNFEFRQLYTSFMEDYETCGHLKEVNVPISSVGEFYYIPHHGILRPESVTTPLRVVFDASAKDANNLSLNDTLLPGPKLQLNITDLLLRFRWHSVVFTGDIKQMYRQIMVSDKDSEYQRILWRSSPDEPIRDYKLLTVTYGVSSAPYQALRTIAQVAENSATEFPSGSAVLSRDIYVDDVVSGAESVEKALSIRSELTKMLSSNGFHLRKWTSNHKDFLNNIKPSDLYSEEFRSFEEASDVTLKILGLLWIPSVDCFTFKVAEFEERRLTKRTILSDIARIYDPLGFLGPVTFYAKYLMQLLWTSGVSWDSDIPEDIAREWSKFKSQLSSLSSISITRRMVNSFVSLQFHGFCDASERGYCAVVYCRSVDANGCCSVEFCCAKTKVAPLRKLSLPRLELQAAVLLADLINSVLSALKPLHDINNIFAWSDSTVALSWIKSCPSKWQTFVANRVSHIQDIVSPECWHHVSTNFNPADGGSRGMHPADLVKHKCWWKGPVWLSEPEENWPESLLILPSSHDVQAEQKILCLQTSSNVNFVDQLLNKFSLLITLKRVLSFCFRFIHNSRRSSSNEKNVGPLLSSETNKSFMYLIKYVQQTTFSKEIDNLKRNRSNLLPKSLRKLSLFLDVAGLLRVGGRLANANVNYNVKHPLLLPRDHRLTHLIIDDCHKKFMHPGAQTLQNILAQNFWILSPKRAIRSVIAGCMKCFRAKPQPAPAPLMGNLPAYRINQIKPFSNVVVDYGGPFDIALGRGRGVKTYKGYICVFVCTATKAIHLELASELTTEAFLAALKRFIARRGRCSHIISDQGRNFVGASNYLASIMKEISESQEIKFSLSPPGSPHFNGLAEAGIKSVKAHLVRVIGLQRLTFEEFYTILTQIESMLNSRPLSPLSSDANDFSVLTPGHFLTLEPLSTIPEENITNQTISILQRWKLVKKIHQDFWRRYQREYIHTLNQKAKWDKNYTNIAIGTLVLIVNEQSIHLQLVLMIE</sequence>
<dbReference type="InterPro" id="IPR005312">
    <property type="entry name" value="DUF1759"/>
</dbReference>
<dbReference type="Pfam" id="PF18701">
    <property type="entry name" value="DUF5641"/>
    <property type="match status" value="1"/>
</dbReference>
<dbReference type="SUPFAM" id="SSF53098">
    <property type="entry name" value="Ribonuclease H-like"/>
    <property type="match status" value="1"/>
</dbReference>
<evidence type="ECO:0000313" key="2">
    <source>
        <dbReference type="Proteomes" id="UP001652740"/>
    </source>
</evidence>
<protein>
    <submittedName>
        <fullName evidence="3">Uncharacterized protein LOC128200315</fullName>
    </submittedName>
</protein>
<dbReference type="RefSeq" id="XP_052749340.1">
    <property type="nucleotide sequence ID" value="XM_052893380.1"/>
</dbReference>
<reference evidence="3" key="1">
    <citation type="submission" date="2025-08" db="UniProtKB">
        <authorList>
            <consortium name="RefSeq"/>
        </authorList>
    </citation>
    <scope>IDENTIFICATION</scope>
    <source>
        <tissue evidence="3">Whole larvae</tissue>
    </source>
</reference>
<evidence type="ECO:0000313" key="3">
    <source>
        <dbReference type="RefSeq" id="XP_052749340.1"/>
    </source>
</evidence>
<feature type="domain" description="Integrase catalytic" evidence="1">
    <location>
        <begin position="1203"/>
        <end position="1385"/>
    </location>
</feature>
<dbReference type="Pfam" id="PF03564">
    <property type="entry name" value="DUF1759"/>
    <property type="match status" value="1"/>
</dbReference>
<dbReference type="PANTHER" id="PTHR47331:SF4">
    <property type="entry name" value="PEPTIDASE S1 DOMAIN-CONTAINING PROTEIN"/>
    <property type="match status" value="1"/>
</dbReference>
<dbReference type="SUPFAM" id="SSF56672">
    <property type="entry name" value="DNA/RNA polymerases"/>
    <property type="match status" value="1"/>
</dbReference>
<dbReference type="PROSITE" id="PS50994">
    <property type="entry name" value="INTEGRASE"/>
    <property type="match status" value="1"/>
</dbReference>
<proteinExistence type="predicted"/>
<dbReference type="InterPro" id="IPR041588">
    <property type="entry name" value="Integrase_H2C2"/>
</dbReference>
<evidence type="ECO:0000259" key="1">
    <source>
        <dbReference type="PROSITE" id="PS50994"/>
    </source>
</evidence>
<dbReference type="InterPro" id="IPR040676">
    <property type="entry name" value="DUF5641"/>
</dbReference>
<dbReference type="InterPro" id="IPR008042">
    <property type="entry name" value="Retrotrans_Pao"/>
</dbReference>
<dbReference type="Pfam" id="PF05380">
    <property type="entry name" value="Peptidase_A17"/>
    <property type="match status" value="1"/>
</dbReference>
<dbReference type="Pfam" id="PF17921">
    <property type="entry name" value="Integrase_H2C2"/>
    <property type="match status" value="1"/>
</dbReference>
<organism evidence="2 3">
    <name type="scientific">Galleria mellonella</name>
    <name type="common">Greater wax moth</name>
    <dbReference type="NCBI Taxonomy" id="7137"/>
    <lineage>
        <taxon>Eukaryota</taxon>
        <taxon>Metazoa</taxon>
        <taxon>Ecdysozoa</taxon>
        <taxon>Arthropoda</taxon>
        <taxon>Hexapoda</taxon>
        <taxon>Insecta</taxon>
        <taxon>Pterygota</taxon>
        <taxon>Neoptera</taxon>
        <taxon>Endopterygota</taxon>
        <taxon>Lepidoptera</taxon>
        <taxon>Glossata</taxon>
        <taxon>Ditrysia</taxon>
        <taxon>Pyraloidea</taxon>
        <taxon>Pyralidae</taxon>
        <taxon>Galleriinae</taxon>
        <taxon>Galleria</taxon>
    </lineage>
</organism>
<dbReference type="Gene3D" id="3.30.420.10">
    <property type="entry name" value="Ribonuclease H-like superfamily/Ribonuclease H"/>
    <property type="match status" value="1"/>
</dbReference>
<dbReference type="InterPro" id="IPR036397">
    <property type="entry name" value="RNaseH_sf"/>
</dbReference>
<name>A0ABM3ME18_GALME</name>
<accession>A0ABM3ME18</accession>
<gene>
    <name evidence="3" type="primary">LOC128200315</name>
</gene>
<keyword evidence="2" id="KW-1185">Reference proteome</keyword>